<feature type="domain" description="Reverse transcriptase Ty1/copia-type" evidence="2">
    <location>
        <begin position="201"/>
        <end position="371"/>
    </location>
</feature>
<comment type="caution">
    <text evidence="4">The sequence shown here is derived from an EMBL/GenBank/DDBJ whole genome shotgun (WGS) entry which is preliminary data.</text>
</comment>
<dbReference type="SUPFAM" id="SSF56672">
    <property type="entry name" value="DNA/RNA polymerases"/>
    <property type="match status" value="1"/>
</dbReference>
<dbReference type="InterPro" id="IPR057670">
    <property type="entry name" value="SH3_retrovirus"/>
</dbReference>
<evidence type="ECO:0000259" key="2">
    <source>
        <dbReference type="Pfam" id="PF07727"/>
    </source>
</evidence>
<protein>
    <submittedName>
        <fullName evidence="4">Uncharacterized protein</fullName>
    </submittedName>
</protein>
<dbReference type="CDD" id="cd09272">
    <property type="entry name" value="RNase_HI_RT_Ty1"/>
    <property type="match status" value="1"/>
</dbReference>
<dbReference type="AlphaFoldDB" id="A0A699JU91"/>
<dbReference type="InterPro" id="IPR013103">
    <property type="entry name" value="RVT_2"/>
</dbReference>
<evidence type="ECO:0000313" key="4">
    <source>
        <dbReference type="EMBL" id="GFA57984.1"/>
    </source>
</evidence>
<accession>A0A699JU91</accession>
<evidence type="ECO:0000256" key="1">
    <source>
        <dbReference type="SAM" id="MobiDB-lite"/>
    </source>
</evidence>
<dbReference type="PANTHER" id="PTHR11439:SF495">
    <property type="entry name" value="REVERSE TRANSCRIPTASE, RNA-DEPENDENT DNA POLYMERASE-RELATED"/>
    <property type="match status" value="1"/>
</dbReference>
<name>A0A699JU91_TANCI</name>
<dbReference type="Pfam" id="PF25597">
    <property type="entry name" value="SH3_retrovirus"/>
    <property type="match status" value="1"/>
</dbReference>
<dbReference type="Pfam" id="PF07727">
    <property type="entry name" value="RVT_2"/>
    <property type="match status" value="1"/>
</dbReference>
<evidence type="ECO:0000259" key="3">
    <source>
        <dbReference type="Pfam" id="PF25597"/>
    </source>
</evidence>
<reference evidence="4" key="1">
    <citation type="journal article" date="2019" name="Sci. Rep.">
        <title>Draft genome of Tanacetum cinerariifolium, the natural source of mosquito coil.</title>
        <authorList>
            <person name="Yamashiro T."/>
            <person name="Shiraishi A."/>
            <person name="Satake H."/>
            <person name="Nakayama K."/>
        </authorList>
    </citation>
    <scope>NUCLEOTIDE SEQUENCE</scope>
</reference>
<dbReference type="PANTHER" id="PTHR11439">
    <property type="entry name" value="GAG-POL-RELATED RETROTRANSPOSON"/>
    <property type="match status" value="1"/>
</dbReference>
<dbReference type="EMBL" id="BKCJ010449130">
    <property type="protein sequence ID" value="GFA57984.1"/>
    <property type="molecule type" value="Genomic_DNA"/>
</dbReference>
<organism evidence="4">
    <name type="scientific">Tanacetum cinerariifolium</name>
    <name type="common">Dalmatian daisy</name>
    <name type="synonym">Chrysanthemum cinerariifolium</name>
    <dbReference type="NCBI Taxonomy" id="118510"/>
    <lineage>
        <taxon>Eukaryota</taxon>
        <taxon>Viridiplantae</taxon>
        <taxon>Streptophyta</taxon>
        <taxon>Embryophyta</taxon>
        <taxon>Tracheophyta</taxon>
        <taxon>Spermatophyta</taxon>
        <taxon>Magnoliopsida</taxon>
        <taxon>eudicotyledons</taxon>
        <taxon>Gunneridae</taxon>
        <taxon>Pentapetalae</taxon>
        <taxon>asterids</taxon>
        <taxon>campanulids</taxon>
        <taxon>Asterales</taxon>
        <taxon>Asteraceae</taxon>
        <taxon>Asteroideae</taxon>
        <taxon>Anthemideae</taxon>
        <taxon>Anthemidinae</taxon>
        <taxon>Tanacetum</taxon>
    </lineage>
</organism>
<feature type="domain" description="Retroviral polymerase SH3-like" evidence="3">
    <location>
        <begin position="1"/>
        <end position="39"/>
    </location>
</feature>
<feature type="non-terminal residue" evidence="4">
    <location>
        <position position="1"/>
    </location>
</feature>
<gene>
    <name evidence="4" type="ORF">Tci_629956</name>
</gene>
<dbReference type="InterPro" id="IPR043502">
    <property type="entry name" value="DNA/RNA_pol_sf"/>
</dbReference>
<sequence length="601" mass="68713">KSDEGFLVEYSLNSKAFRVYNLETKRVEEKMHINFLANKPNAAGKGPTWRFDLNYLTDSLNYQPVTTENKANITAGLKEANNSAEAKNRDEKLNGDTGSKINEEPVDQEDQVFLEELERLKRQENEADDVADTLRKTFTKSTKDLLLQAGAARASNTNYVNTASTIVNTAITPVNTASPSRNVSAARPSYLDLSTSANQDVDLPFGKKVIETKWVYMNKKDERGILVRNKARLVAQGHRQEEGIDYDEVFAYVARIEAIGIFLAFASYMGFIVYQMDVKSAFLYGKIDEEVYVSQPLGFIDPKFPKKVYKVVKALYGLHQDPRAWYATLSTFLVKSRYRRGLIDKTLLIKKDKKDIMLVKQKEDGIFISQDKYVAEILKKFNFISVKTTSTLIETKKPLVKDAEAAEVDVHLYRSMIGSLMYLTASRPDIMYAVFACFRFWVTPKTSHLHDVKRIFRYLKCQPKLSLWYPRESAFDLEAYSDSDYAGADLDRKSTTGGCQFLDRRLISWQCKKQTIVATLTIVAEYVAAVSCCRQVLWIQNQMLDYGFNFMNTKIYIDNESTICIVKNPVFHSKTQHIEIRGGKMNKVRVVIQFIDGLWML</sequence>
<feature type="region of interest" description="Disordered" evidence="1">
    <location>
        <begin position="81"/>
        <end position="103"/>
    </location>
</feature>
<proteinExistence type="predicted"/>